<accession>A0ABT1FUU1</accession>
<reference evidence="1 2" key="1">
    <citation type="submission" date="2022-06" db="EMBL/GenBank/DDBJ databases">
        <title>Runella sp. S5 genome sequencing.</title>
        <authorList>
            <person name="Park S."/>
        </authorList>
    </citation>
    <scope>NUCLEOTIDE SEQUENCE [LARGE SCALE GENOMIC DNA]</scope>
    <source>
        <strain evidence="1 2">S5</strain>
    </source>
</reference>
<dbReference type="EMBL" id="JAMZEL010000011">
    <property type="protein sequence ID" value="MCP1385250.1"/>
    <property type="molecule type" value="Genomic_DNA"/>
</dbReference>
<dbReference type="RefSeq" id="WP_253531531.1">
    <property type="nucleotide sequence ID" value="NZ_JAMZEL010000011.1"/>
</dbReference>
<gene>
    <name evidence="1" type="ORF">NCI00_22615</name>
</gene>
<protein>
    <submittedName>
        <fullName evidence="1">Uncharacterized protein</fullName>
    </submittedName>
</protein>
<proteinExistence type="predicted"/>
<evidence type="ECO:0000313" key="1">
    <source>
        <dbReference type="EMBL" id="MCP1385250.1"/>
    </source>
</evidence>
<name>A0ABT1FUU1_9BACT</name>
<sequence length="138" mass="16565">MIADYKTVRFLLNVETNYYEKQPDLVPFAKLPNELKVEETHDPIIRRNGAEQIIRGRIQNKKYLFFTGLVPSPTRERWYFGNHCEFRNGNKKLSLVLFWFSSDFKELRAYYFNGFSQYPSERERFLGEFIHTVNTVTH</sequence>
<evidence type="ECO:0000313" key="2">
    <source>
        <dbReference type="Proteomes" id="UP001204772"/>
    </source>
</evidence>
<comment type="caution">
    <text evidence="1">The sequence shown here is derived from an EMBL/GenBank/DDBJ whole genome shotgun (WGS) entry which is preliminary data.</text>
</comment>
<dbReference type="Proteomes" id="UP001204772">
    <property type="component" value="Unassembled WGS sequence"/>
</dbReference>
<keyword evidence="2" id="KW-1185">Reference proteome</keyword>
<organism evidence="1 2">
    <name type="scientific">Runella salmonicolor</name>
    <dbReference type="NCBI Taxonomy" id="2950278"/>
    <lineage>
        <taxon>Bacteria</taxon>
        <taxon>Pseudomonadati</taxon>
        <taxon>Bacteroidota</taxon>
        <taxon>Cytophagia</taxon>
        <taxon>Cytophagales</taxon>
        <taxon>Spirosomataceae</taxon>
        <taxon>Runella</taxon>
    </lineage>
</organism>